<dbReference type="Proteomes" id="UP000095281">
    <property type="component" value="Unplaced"/>
</dbReference>
<feature type="coiled-coil region" evidence="1">
    <location>
        <begin position="121"/>
        <end position="155"/>
    </location>
</feature>
<proteinExistence type="predicted"/>
<evidence type="ECO:0000313" key="2">
    <source>
        <dbReference type="Proteomes" id="UP000095281"/>
    </source>
</evidence>
<protein>
    <submittedName>
        <fullName evidence="3">SPRY domain-containing protein</fullName>
    </submittedName>
</protein>
<sequence length="398" mass="46965">MADIPLWPAFQFDGIGAEEDFDEESDSHDEEELTCLNSCKDVQLLLTEKESSDSDFELIQSNDIIKLEKNFNNIQIDEGKMKRKINTYFENEIKSKHQKLNSDVLNEELKQTFQKMFVELKNENSKQINALKEIIEKKDEKIISLENQVKQMNDSFDKRFGELTGLKQFNRTYKNVSYVQIKNKWKYIDQVGFICCNNKCINTDKPYGVCIEGNGYVNIINDEIRYINCIEKAINKTSRVYAEYLFNRPKGYYINYSLFYFEIKVKIEEENNKNKWMVIGLSYNKDTYLTRLLAKTAQIKNEKHEEFNLGKLSFNNGDIFGCGLVYPPTKINELPYIFFTQNGKQIGKALFSKENFDWFRPYVILRCCSVIETNFGNDLEKKPFIYEITKHEILKEFY</sequence>
<evidence type="ECO:0000313" key="3">
    <source>
        <dbReference type="WBParaSite" id="MhA1_Contig2572.frz3.gene3"/>
    </source>
</evidence>
<accession>A0A1I8BIM9</accession>
<name>A0A1I8BIM9_MELHA</name>
<keyword evidence="2" id="KW-1185">Reference proteome</keyword>
<dbReference type="Gene3D" id="2.60.120.920">
    <property type="match status" value="1"/>
</dbReference>
<dbReference type="AlphaFoldDB" id="A0A1I8BIM9"/>
<reference evidence="3" key="1">
    <citation type="submission" date="2016-11" db="UniProtKB">
        <authorList>
            <consortium name="WormBaseParasite"/>
        </authorList>
    </citation>
    <scope>IDENTIFICATION</scope>
</reference>
<dbReference type="InterPro" id="IPR043136">
    <property type="entry name" value="B30.2/SPRY_sf"/>
</dbReference>
<organism evidence="2 3">
    <name type="scientific">Meloidogyne hapla</name>
    <name type="common">Root-knot nematode worm</name>
    <dbReference type="NCBI Taxonomy" id="6305"/>
    <lineage>
        <taxon>Eukaryota</taxon>
        <taxon>Metazoa</taxon>
        <taxon>Ecdysozoa</taxon>
        <taxon>Nematoda</taxon>
        <taxon>Chromadorea</taxon>
        <taxon>Rhabditida</taxon>
        <taxon>Tylenchina</taxon>
        <taxon>Tylenchomorpha</taxon>
        <taxon>Tylenchoidea</taxon>
        <taxon>Meloidogynidae</taxon>
        <taxon>Meloidogyninae</taxon>
        <taxon>Meloidogyne</taxon>
    </lineage>
</organism>
<evidence type="ECO:0000256" key="1">
    <source>
        <dbReference type="SAM" id="Coils"/>
    </source>
</evidence>
<keyword evidence="1" id="KW-0175">Coiled coil</keyword>
<dbReference type="WBParaSite" id="MhA1_Contig2572.frz3.gene3">
    <property type="protein sequence ID" value="MhA1_Contig2572.frz3.gene3"/>
    <property type="gene ID" value="MhA1_Contig2572.frz3.gene3"/>
</dbReference>